<keyword evidence="1" id="KW-0812">Transmembrane</keyword>
<keyword evidence="1" id="KW-1133">Transmembrane helix</keyword>
<gene>
    <name evidence="2" type="ORF">ACFOZ9_16390</name>
</gene>
<organism evidence="2 3">
    <name type="scientific">Deinococcus navajonensis</name>
    <dbReference type="NCBI Taxonomy" id="309884"/>
    <lineage>
        <taxon>Bacteria</taxon>
        <taxon>Thermotogati</taxon>
        <taxon>Deinococcota</taxon>
        <taxon>Deinococci</taxon>
        <taxon>Deinococcales</taxon>
        <taxon>Deinococcaceae</taxon>
        <taxon>Deinococcus</taxon>
    </lineage>
</organism>
<dbReference type="EMBL" id="JBHSEH010000024">
    <property type="protein sequence ID" value="MFC4427799.1"/>
    <property type="molecule type" value="Genomic_DNA"/>
</dbReference>
<keyword evidence="3" id="KW-1185">Reference proteome</keyword>
<dbReference type="Pfam" id="PF06210">
    <property type="entry name" value="DUF1003"/>
    <property type="match status" value="1"/>
</dbReference>
<dbReference type="RefSeq" id="WP_380041870.1">
    <property type="nucleotide sequence ID" value="NZ_JBHSEH010000024.1"/>
</dbReference>
<accession>A0ABV8XSF3</accession>
<evidence type="ECO:0000313" key="2">
    <source>
        <dbReference type="EMBL" id="MFC4427799.1"/>
    </source>
</evidence>
<reference evidence="3" key="1">
    <citation type="journal article" date="2019" name="Int. J. Syst. Evol. Microbiol.">
        <title>The Global Catalogue of Microorganisms (GCM) 10K type strain sequencing project: providing services to taxonomists for standard genome sequencing and annotation.</title>
        <authorList>
            <consortium name="The Broad Institute Genomics Platform"/>
            <consortium name="The Broad Institute Genome Sequencing Center for Infectious Disease"/>
            <person name="Wu L."/>
            <person name="Ma J."/>
        </authorList>
    </citation>
    <scope>NUCLEOTIDE SEQUENCE [LARGE SCALE GENOMIC DNA]</scope>
    <source>
        <strain evidence="3">CCUG 56029</strain>
    </source>
</reference>
<sequence length="147" mass="16175">MVNLGWLGIGPFDSYPFGLLTRAGSLEAILLSTFVLISQNRMTEVASKRAELDLQVNMLTKHELTQMIRNGVGQADHLGIEDLSHARLEEAMQDINPVQVAEIMEQGREAPGERGRAPFRAAEPPLLHESGGWISLFPVLLAGGRCW</sequence>
<keyword evidence="1" id="KW-0472">Membrane</keyword>
<protein>
    <submittedName>
        <fullName evidence="2">DUF1003 domain-containing protein</fullName>
    </submittedName>
</protein>
<evidence type="ECO:0000256" key="1">
    <source>
        <dbReference type="SAM" id="Phobius"/>
    </source>
</evidence>
<evidence type="ECO:0000313" key="3">
    <source>
        <dbReference type="Proteomes" id="UP001595998"/>
    </source>
</evidence>
<comment type="caution">
    <text evidence="2">The sequence shown here is derived from an EMBL/GenBank/DDBJ whole genome shotgun (WGS) entry which is preliminary data.</text>
</comment>
<name>A0ABV8XSF3_9DEIO</name>
<proteinExistence type="predicted"/>
<dbReference type="Proteomes" id="UP001595998">
    <property type="component" value="Unassembled WGS sequence"/>
</dbReference>
<feature type="transmembrane region" description="Helical" evidence="1">
    <location>
        <begin position="20"/>
        <end position="38"/>
    </location>
</feature>
<dbReference type="InterPro" id="IPR010406">
    <property type="entry name" value="DUF1003"/>
</dbReference>